<gene>
    <name evidence="4" type="ORF">HAX54_016343</name>
</gene>
<comment type="similarity">
    <text evidence="1">Belongs to the plant acyltransferase family.</text>
</comment>
<evidence type="ECO:0008006" key="6">
    <source>
        <dbReference type="Google" id="ProtNLM"/>
    </source>
</evidence>
<protein>
    <recommendedName>
        <fullName evidence="6">Acylsugar acyltransferase 3</fullName>
    </recommendedName>
</protein>
<keyword evidence="5" id="KW-1185">Reference proteome</keyword>
<sequence>MTASRLISVSKKLIKPFSPTPSPLKHFKLSLLDQVLGNMYMPLAFFYPKKPPQISQILETSLSRILTSYYPFAGRLRDNIFIDCIDKGAKLINVHYDCPMSEIINLPDTGPEYLPFAKGMTWSHSKDEDSLVVAQLSHFNCGGVAISACISHKLGDACTLCNFMSDWAITTKDIGMKGPSPMLIGSSIFPPSKNIPLTKPMISSQIQATTTKRYLLSSSKLNALKAMMSSQSGVQNLSRVEVASALLYKCCMSASRTISGSFKPSVLNQLANLRTRMVPPLPQSSVGNIISSMSILTAKEEDVTLASVVKELRREKEIFKKKDPIKENELLSALVNFDKG</sequence>
<dbReference type="PANTHER" id="PTHR31623">
    <property type="entry name" value="F21J9.9"/>
    <property type="match status" value="1"/>
</dbReference>
<organism evidence="4 5">
    <name type="scientific">Datura stramonium</name>
    <name type="common">Jimsonweed</name>
    <name type="synonym">Common thornapple</name>
    <dbReference type="NCBI Taxonomy" id="4076"/>
    <lineage>
        <taxon>Eukaryota</taxon>
        <taxon>Viridiplantae</taxon>
        <taxon>Streptophyta</taxon>
        <taxon>Embryophyta</taxon>
        <taxon>Tracheophyta</taxon>
        <taxon>Spermatophyta</taxon>
        <taxon>Magnoliopsida</taxon>
        <taxon>eudicotyledons</taxon>
        <taxon>Gunneridae</taxon>
        <taxon>Pentapetalae</taxon>
        <taxon>asterids</taxon>
        <taxon>lamiids</taxon>
        <taxon>Solanales</taxon>
        <taxon>Solanaceae</taxon>
        <taxon>Solanoideae</taxon>
        <taxon>Datureae</taxon>
        <taxon>Datura</taxon>
    </lineage>
</organism>
<feature type="non-terminal residue" evidence="4">
    <location>
        <position position="340"/>
    </location>
</feature>
<reference evidence="4 5" key="1">
    <citation type="journal article" date="2021" name="BMC Genomics">
        <title>Datura genome reveals duplications of psychoactive alkaloid biosynthetic genes and high mutation rate following tissue culture.</title>
        <authorList>
            <person name="Rajewski A."/>
            <person name="Carter-House D."/>
            <person name="Stajich J."/>
            <person name="Litt A."/>
        </authorList>
    </citation>
    <scope>NUCLEOTIDE SEQUENCE [LARGE SCALE GENOMIC DNA]</scope>
    <source>
        <strain evidence="4">AR-01</strain>
    </source>
</reference>
<evidence type="ECO:0000256" key="2">
    <source>
        <dbReference type="ARBA" id="ARBA00022679"/>
    </source>
</evidence>
<proteinExistence type="inferred from homology"/>
<keyword evidence="3" id="KW-0012">Acyltransferase</keyword>
<evidence type="ECO:0000256" key="1">
    <source>
        <dbReference type="ARBA" id="ARBA00009861"/>
    </source>
</evidence>
<name>A0ABS8Y483_DATST</name>
<evidence type="ECO:0000256" key="3">
    <source>
        <dbReference type="ARBA" id="ARBA00023315"/>
    </source>
</evidence>
<dbReference type="InterPro" id="IPR023213">
    <property type="entry name" value="CAT-like_dom_sf"/>
</dbReference>
<dbReference type="Proteomes" id="UP000823775">
    <property type="component" value="Unassembled WGS sequence"/>
</dbReference>
<accession>A0ABS8Y483</accession>
<evidence type="ECO:0000313" key="4">
    <source>
        <dbReference type="EMBL" id="MCE5166246.1"/>
    </source>
</evidence>
<dbReference type="Pfam" id="PF02458">
    <property type="entry name" value="Transferase"/>
    <property type="match status" value="1"/>
</dbReference>
<comment type="caution">
    <text evidence="4">The sequence shown here is derived from an EMBL/GenBank/DDBJ whole genome shotgun (WGS) entry which is preliminary data.</text>
</comment>
<dbReference type="EMBL" id="JACEIK010020572">
    <property type="protein sequence ID" value="MCE5166246.1"/>
    <property type="molecule type" value="Genomic_DNA"/>
</dbReference>
<dbReference type="Gene3D" id="3.30.559.10">
    <property type="entry name" value="Chloramphenicol acetyltransferase-like domain"/>
    <property type="match status" value="2"/>
</dbReference>
<keyword evidence="2" id="KW-0808">Transferase</keyword>
<dbReference type="PANTHER" id="PTHR31623:SF29">
    <property type="entry name" value="ACYLSUGAR ACYLTRANSFERASE 3-LIKE"/>
    <property type="match status" value="1"/>
</dbReference>
<evidence type="ECO:0000313" key="5">
    <source>
        <dbReference type="Proteomes" id="UP000823775"/>
    </source>
</evidence>